<evidence type="ECO:0000313" key="1">
    <source>
        <dbReference type="EMBL" id="KAH6649960.1"/>
    </source>
</evidence>
<evidence type="ECO:0000313" key="2">
    <source>
        <dbReference type="Proteomes" id="UP000724584"/>
    </source>
</evidence>
<protein>
    <submittedName>
        <fullName evidence="1">FMN-dependent dehydrogenase</fullName>
    </submittedName>
</protein>
<proteinExistence type="predicted"/>
<accession>A0ACB7PNS7</accession>
<sequence length="446" mass="47377">MLEPKDKDGSDGEEKVPYGQYQFDLYAQAMIAGQKPIVTTDPNKLEQAAREAMAPEAFNYVFGGAGEQATMHANRLAFRQWKLIPRMLRPTMPRDLSVQLFGKKYDTPLLMAPIGVQGAYHPSGETGVATACASLGVPYIYSTAATTPIEDVASAADLSLQPQPPTEPPSPSTPPPPPTAPRWFQLYWPLSDRLTASLLSRARAAGCTALVVTLDTFTMSWRPLDLDAGYLPFARGEGNALGFSDPVFRRMFAEGNEGEEDGDGDGGVEENVVGASRAWLAEVFSGHAHRWEDLAVLRRLWGDGPIVLKGVLSVGDAEMAVKAGVDGIAVSNHGGRQLDGAVPALEMLPEIVDAVGDRLTVLYDSGVRTGADVLKALALGAKAVLVGRPVIYGLGIAGSEGARHVLAGLLADVDQSMGLAGVQNVGELNRSILRKINYGGDVKSSL</sequence>
<reference evidence="1 2" key="1">
    <citation type="journal article" date="2021" name="Nat. Commun.">
        <title>Genetic determinants of endophytism in the Arabidopsis root mycobiome.</title>
        <authorList>
            <person name="Mesny F."/>
            <person name="Miyauchi S."/>
            <person name="Thiergart T."/>
            <person name="Pickel B."/>
            <person name="Atanasova L."/>
            <person name="Karlsson M."/>
            <person name="Huettel B."/>
            <person name="Barry K.W."/>
            <person name="Haridas S."/>
            <person name="Chen C."/>
            <person name="Bauer D."/>
            <person name="Andreopoulos W."/>
            <person name="Pangilinan J."/>
            <person name="LaButti K."/>
            <person name="Riley R."/>
            <person name="Lipzen A."/>
            <person name="Clum A."/>
            <person name="Drula E."/>
            <person name="Henrissat B."/>
            <person name="Kohler A."/>
            <person name="Grigoriev I.V."/>
            <person name="Martin F.M."/>
            <person name="Hacquard S."/>
        </authorList>
    </citation>
    <scope>NUCLEOTIDE SEQUENCE [LARGE SCALE GENOMIC DNA]</scope>
    <source>
        <strain evidence="1 2">MPI-SDFR-AT-0079</strain>
    </source>
</reference>
<organism evidence="1 2">
    <name type="scientific">Chaetomium tenue</name>
    <dbReference type="NCBI Taxonomy" id="1854479"/>
    <lineage>
        <taxon>Eukaryota</taxon>
        <taxon>Fungi</taxon>
        <taxon>Dikarya</taxon>
        <taxon>Ascomycota</taxon>
        <taxon>Pezizomycotina</taxon>
        <taxon>Sordariomycetes</taxon>
        <taxon>Sordariomycetidae</taxon>
        <taxon>Sordariales</taxon>
        <taxon>Chaetomiaceae</taxon>
        <taxon>Chaetomium</taxon>
    </lineage>
</organism>
<dbReference type="EMBL" id="JAGIZQ010000001">
    <property type="protein sequence ID" value="KAH6649960.1"/>
    <property type="molecule type" value="Genomic_DNA"/>
</dbReference>
<keyword evidence="2" id="KW-1185">Reference proteome</keyword>
<comment type="caution">
    <text evidence="1">The sequence shown here is derived from an EMBL/GenBank/DDBJ whole genome shotgun (WGS) entry which is preliminary data.</text>
</comment>
<dbReference type="Proteomes" id="UP000724584">
    <property type="component" value="Unassembled WGS sequence"/>
</dbReference>
<gene>
    <name evidence="1" type="ORF">F5144DRAFT_28659</name>
</gene>
<name>A0ACB7PNS7_9PEZI</name>